<keyword evidence="2" id="KW-1185">Reference proteome</keyword>
<proteinExistence type="predicted"/>
<dbReference type="EMBL" id="BGZK01000826">
    <property type="protein sequence ID" value="GBP61921.1"/>
    <property type="molecule type" value="Genomic_DNA"/>
</dbReference>
<evidence type="ECO:0000313" key="2">
    <source>
        <dbReference type="Proteomes" id="UP000299102"/>
    </source>
</evidence>
<comment type="caution">
    <text evidence="1">The sequence shown here is derived from an EMBL/GenBank/DDBJ whole genome shotgun (WGS) entry which is preliminary data.</text>
</comment>
<dbReference type="AlphaFoldDB" id="A0A4C1XDE1"/>
<gene>
    <name evidence="1" type="ORF">EVAR_41736_1</name>
</gene>
<accession>A0A4C1XDE1</accession>
<name>A0A4C1XDE1_EUMVA</name>
<organism evidence="1 2">
    <name type="scientific">Eumeta variegata</name>
    <name type="common">Bagworm moth</name>
    <name type="synonym">Eumeta japonica</name>
    <dbReference type="NCBI Taxonomy" id="151549"/>
    <lineage>
        <taxon>Eukaryota</taxon>
        <taxon>Metazoa</taxon>
        <taxon>Ecdysozoa</taxon>
        <taxon>Arthropoda</taxon>
        <taxon>Hexapoda</taxon>
        <taxon>Insecta</taxon>
        <taxon>Pterygota</taxon>
        <taxon>Neoptera</taxon>
        <taxon>Endopterygota</taxon>
        <taxon>Lepidoptera</taxon>
        <taxon>Glossata</taxon>
        <taxon>Ditrysia</taxon>
        <taxon>Tineoidea</taxon>
        <taxon>Psychidae</taxon>
        <taxon>Oiketicinae</taxon>
        <taxon>Eumeta</taxon>
    </lineage>
</organism>
<evidence type="ECO:0000313" key="1">
    <source>
        <dbReference type="EMBL" id="GBP61921.1"/>
    </source>
</evidence>
<reference evidence="1 2" key="1">
    <citation type="journal article" date="2019" name="Commun. Biol.">
        <title>The bagworm genome reveals a unique fibroin gene that provides high tensile strength.</title>
        <authorList>
            <person name="Kono N."/>
            <person name="Nakamura H."/>
            <person name="Ohtoshi R."/>
            <person name="Tomita M."/>
            <person name="Numata K."/>
            <person name="Arakawa K."/>
        </authorList>
    </citation>
    <scope>NUCLEOTIDE SEQUENCE [LARGE SCALE GENOMIC DNA]</scope>
</reference>
<dbReference type="Proteomes" id="UP000299102">
    <property type="component" value="Unassembled WGS sequence"/>
</dbReference>
<sequence>MRKACFVRAVSFDGTLSTARRRAARATGGRQREQIEKQWTAEFNFILKAIHLCRRAAKDWLETSRGSLDRNGEIEMNTGRNKIEIEYKTDIGTGRGTKIEIEQDQYHDID</sequence>
<protein>
    <submittedName>
        <fullName evidence="1">Uncharacterized protein</fullName>
    </submittedName>
</protein>